<dbReference type="EC" id="3.2.1.23" evidence="4"/>
<keyword evidence="1 4" id="KW-0378">Hydrolase</keyword>
<dbReference type="EMBL" id="JBHTJZ010000012">
    <property type="protein sequence ID" value="MFD0959958.1"/>
    <property type="molecule type" value="Genomic_DNA"/>
</dbReference>
<reference evidence="5" key="1">
    <citation type="journal article" date="2019" name="Int. J. Syst. Evol. Microbiol.">
        <title>The Global Catalogue of Microorganisms (GCM) 10K type strain sequencing project: providing services to taxonomists for standard genome sequencing and annotation.</title>
        <authorList>
            <consortium name="The Broad Institute Genomics Platform"/>
            <consortium name="The Broad Institute Genome Sequencing Center for Infectious Disease"/>
            <person name="Wu L."/>
            <person name="Ma J."/>
        </authorList>
    </citation>
    <scope>NUCLEOTIDE SEQUENCE [LARGE SCALE GENOMIC DNA]</scope>
    <source>
        <strain evidence="5">CCUG 59129</strain>
    </source>
</reference>
<evidence type="ECO:0000259" key="3">
    <source>
        <dbReference type="Pfam" id="PF02449"/>
    </source>
</evidence>
<dbReference type="InterPro" id="IPR017853">
    <property type="entry name" value="GH"/>
</dbReference>
<dbReference type="InterPro" id="IPR013529">
    <property type="entry name" value="Glyco_hydro_42_N"/>
</dbReference>
<evidence type="ECO:0000313" key="5">
    <source>
        <dbReference type="Proteomes" id="UP001596989"/>
    </source>
</evidence>
<evidence type="ECO:0000256" key="2">
    <source>
        <dbReference type="ARBA" id="ARBA00023295"/>
    </source>
</evidence>
<evidence type="ECO:0000256" key="1">
    <source>
        <dbReference type="ARBA" id="ARBA00022801"/>
    </source>
</evidence>
<name>A0ABW3HQW4_9BACL</name>
<keyword evidence="2 4" id="KW-0326">Glycosidase</keyword>
<proteinExistence type="predicted"/>
<dbReference type="Proteomes" id="UP001596989">
    <property type="component" value="Unassembled WGS sequence"/>
</dbReference>
<dbReference type="SUPFAM" id="SSF51445">
    <property type="entry name" value="(Trans)glycosidases"/>
    <property type="match status" value="1"/>
</dbReference>
<dbReference type="Pfam" id="PF02449">
    <property type="entry name" value="Glyco_hydro_42"/>
    <property type="match status" value="1"/>
</dbReference>
<dbReference type="Gene3D" id="3.20.20.80">
    <property type="entry name" value="Glycosidases"/>
    <property type="match status" value="1"/>
</dbReference>
<organism evidence="4 5">
    <name type="scientific">Paenibacillus chungangensis</name>
    <dbReference type="NCBI Taxonomy" id="696535"/>
    <lineage>
        <taxon>Bacteria</taxon>
        <taxon>Bacillati</taxon>
        <taxon>Bacillota</taxon>
        <taxon>Bacilli</taxon>
        <taxon>Bacillales</taxon>
        <taxon>Paenibacillaceae</taxon>
        <taxon>Paenibacillus</taxon>
    </lineage>
</organism>
<dbReference type="GO" id="GO:0004565">
    <property type="term" value="F:beta-galactosidase activity"/>
    <property type="evidence" value="ECO:0007669"/>
    <property type="project" value="UniProtKB-EC"/>
</dbReference>
<keyword evidence="5" id="KW-1185">Reference proteome</keyword>
<comment type="caution">
    <text evidence="4">The sequence shown here is derived from an EMBL/GenBank/DDBJ whole genome shotgun (WGS) entry which is preliminary data.</text>
</comment>
<evidence type="ECO:0000313" key="4">
    <source>
        <dbReference type="EMBL" id="MFD0959958.1"/>
    </source>
</evidence>
<sequence>MMIDKAQCIPATLFTCKDNTCIESISSSDIVVRTEDSGGEAWLDAAACTSLEWQANDYLYMDVTHRSHDVLVVVLRFVDLNQQSITVHFGVLPGVETRICLPLKALAGDELFLSRFPGVLQTVLRGDPSVDRSGIIGFGIGTIASTASRCFTIGSIYLSKELPDFNYAVQPLIDELGQLTDRRWKGKTGSEQEMRVRMEAELSCGDPEISSSPELSVYGGWKELCFESSGYFRTEFDGDRWWFVDPEGYALFSAGMDCVQPSDSMRVNGMEHLLPDLPGKHGAFRDAWSSESEYSFMIANWIRICGTSWRKAWMEVTEQRLKQWGINTIGNWSDGDFIAKSTLPYVYPMHSFPGTSEFIYRDFPDVFSEEYERNAETFASQLMELQNDRRMIGYFMRNEPHWAFVDSLNLTERLLMCDRSLKSKTYLAHWLQAKYGEVSKLNEAWDMTFGSFEELESKLNGLPTTVAAREDCERFHRIMIRRYVEIPAASCRKASPHHLNLGMRYAWVANDDILEGCEAFDVFSINCYQMKPDKEMIKQIADKLNRPLMIGEFHFGAADAGLPAYGIRAVASQRERADAYRHFVEQSAAIPELIGVHYFQLNDQPALGRFDGENYQIGVIDVCLRPYDSFVEAMRDSHARMYNIRTGRVKPFSDPPHEIPKTGF</sequence>
<gene>
    <name evidence="4" type="ORF">ACFQ2I_11190</name>
</gene>
<dbReference type="RefSeq" id="WP_377564269.1">
    <property type="nucleotide sequence ID" value="NZ_JBHTJZ010000012.1"/>
</dbReference>
<accession>A0ABW3HQW4</accession>
<protein>
    <submittedName>
        <fullName evidence="4">Beta-galactosidase</fullName>
        <ecNumber evidence="4">3.2.1.23</ecNumber>
    </submittedName>
</protein>
<feature type="domain" description="Glycoside hydrolase family 42 N-terminal" evidence="3">
    <location>
        <begin position="360"/>
        <end position="535"/>
    </location>
</feature>